<proteinExistence type="predicted"/>
<dbReference type="AlphaFoldDB" id="A0A2M4D3T4"/>
<feature type="signal peptide" evidence="1">
    <location>
        <begin position="1"/>
        <end position="22"/>
    </location>
</feature>
<protein>
    <submittedName>
        <fullName evidence="2">Putative secreted protein</fullName>
    </submittedName>
</protein>
<reference evidence="2" key="1">
    <citation type="submission" date="2018-01" db="EMBL/GenBank/DDBJ databases">
        <title>An insight into the sialome of Amazonian anophelines.</title>
        <authorList>
            <person name="Ribeiro J.M."/>
            <person name="Scarpassa V."/>
            <person name="Calvo E."/>
        </authorList>
    </citation>
    <scope>NUCLEOTIDE SEQUENCE</scope>
</reference>
<dbReference type="EMBL" id="GGFL01007983">
    <property type="protein sequence ID" value="MBW72161.1"/>
    <property type="molecule type" value="Transcribed_RNA"/>
</dbReference>
<keyword evidence="1" id="KW-0732">Signal</keyword>
<evidence type="ECO:0000313" key="2">
    <source>
        <dbReference type="EMBL" id="MBW72161.1"/>
    </source>
</evidence>
<accession>A0A2M4D3T4</accession>
<sequence length="88" mass="10268">MFHFRPHALLLLLSLSPPLCFFLSFAHTPTETQSVLHFVEPIMLYLLEVYMVMSLQERALNKPQTYRLHCKNESIDCLSLCVCVFTFC</sequence>
<name>A0A2M4D3T4_ANODA</name>
<feature type="chain" id="PRO_5014785774" evidence="1">
    <location>
        <begin position="23"/>
        <end position="88"/>
    </location>
</feature>
<evidence type="ECO:0000256" key="1">
    <source>
        <dbReference type="SAM" id="SignalP"/>
    </source>
</evidence>
<organism evidence="2">
    <name type="scientific">Anopheles darlingi</name>
    <name type="common">Mosquito</name>
    <dbReference type="NCBI Taxonomy" id="43151"/>
    <lineage>
        <taxon>Eukaryota</taxon>
        <taxon>Metazoa</taxon>
        <taxon>Ecdysozoa</taxon>
        <taxon>Arthropoda</taxon>
        <taxon>Hexapoda</taxon>
        <taxon>Insecta</taxon>
        <taxon>Pterygota</taxon>
        <taxon>Neoptera</taxon>
        <taxon>Endopterygota</taxon>
        <taxon>Diptera</taxon>
        <taxon>Nematocera</taxon>
        <taxon>Culicoidea</taxon>
        <taxon>Culicidae</taxon>
        <taxon>Anophelinae</taxon>
        <taxon>Anopheles</taxon>
    </lineage>
</organism>